<dbReference type="AlphaFoldDB" id="A0A7X8C2X8"/>
<gene>
    <name evidence="2" type="ORF">GX355_03925</name>
</gene>
<evidence type="ECO:0000313" key="3">
    <source>
        <dbReference type="Proteomes" id="UP000541058"/>
    </source>
</evidence>
<organism evidence="2 3">
    <name type="scientific">Globicatella sulfidifaciens</name>
    <dbReference type="NCBI Taxonomy" id="136093"/>
    <lineage>
        <taxon>Bacteria</taxon>
        <taxon>Bacillati</taxon>
        <taxon>Bacillota</taxon>
        <taxon>Bacilli</taxon>
        <taxon>Lactobacillales</taxon>
        <taxon>Aerococcaceae</taxon>
        <taxon>Globicatella</taxon>
    </lineage>
</organism>
<evidence type="ECO:0000259" key="1">
    <source>
        <dbReference type="Pfam" id="PF01636"/>
    </source>
</evidence>
<sequence>MAFDGRNEWRMLPLKGSSGEAFMGIKDDEKVFFKRNSSPFIPSLSAEGLAPKLMWTQRTYSGDLLTAQEWKNAKQLTRENMHNLDVIDLIKQIHQSEHLLILLRRVQSNAFKPLDFIDLYFEGLPPSLTQHRFFNEVVRFLEDSVDDDFYQCRYTVCHGDLNHNNFMLDENQKLFLVDWEGVKIADPISDLTWFLLQYFKPSEWMDWFDRYQFEFDDSFYKRVKWYSLMNCLLLIKQYTLENRPQQVNEFILLLRNIYQSEDQAKGGFYAP</sequence>
<feature type="domain" description="Aminoglycoside phosphotransferase" evidence="1">
    <location>
        <begin position="44"/>
        <end position="212"/>
    </location>
</feature>
<keyword evidence="2" id="KW-0808">Transferase</keyword>
<comment type="caution">
    <text evidence="2">The sequence shown here is derived from an EMBL/GenBank/DDBJ whole genome shotgun (WGS) entry which is preliminary data.</text>
</comment>
<dbReference type="Gene3D" id="3.90.1200.10">
    <property type="match status" value="1"/>
</dbReference>
<dbReference type="PANTHER" id="PTHR40086">
    <property type="entry name" value="PHOSPHOTRANSFERASE YTMP-RELATED"/>
    <property type="match status" value="1"/>
</dbReference>
<dbReference type="RefSeq" id="WP_276647312.1">
    <property type="nucleotide sequence ID" value="NZ_JAAYSM010000129.1"/>
</dbReference>
<evidence type="ECO:0000313" key="2">
    <source>
        <dbReference type="EMBL" id="NLJ17988.1"/>
    </source>
</evidence>
<dbReference type="EMBL" id="JAAYSM010000129">
    <property type="protein sequence ID" value="NLJ17988.1"/>
    <property type="molecule type" value="Genomic_DNA"/>
</dbReference>
<dbReference type="Proteomes" id="UP000541058">
    <property type="component" value="Unassembled WGS sequence"/>
</dbReference>
<dbReference type="InterPro" id="IPR002575">
    <property type="entry name" value="Aminoglycoside_PTrfase"/>
</dbReference>
<dbReference type="InterPro" id="IPR052077">
    <property type="entry name" value="CcrZ_PhaseVar_Mediator"/>
</dbReference>
<accession>A0A7X8C2X8</accession>
<dbReference type="SUPFAM" id="SSF56112">
    <property type="entry name" value="Protein kinase-like (PK-like)"/>
    <property type="match status" value="1"/>
</dbReference>
<reference evidence="2 3" key="1">
    <citation type="journal article" date="2020" name="Biotechnol. Biofuels">
        <title>New insights from the biogas microbiome by comprehensive genome-resolved metagenomics of nearly 1600 species originating from multiple anaerobic digesters.</title>
        <authorList>
            <person name="Campanaro S."/>
            <person name="Treu L."/>
            <person name="Rodriguez-R L.M."/>
            <person name="Kovalovszki A."/>
            <person name="Ziels R.M."/>
            <person name="Maus I."/>
            <person name="Zhu X."/>
            <person name="Kougias P.G."/>
            <person name="Basile A."/>
            <person name="Luo G."/>
            <person name="Schluter A."/>
            <person name="Konstantinidis K.T."/>
            <person name="Angelidaki I."/>
        </authorList>
    </citation>
    <scope>NUCLEOTIDE SEQUENCE [LARGE SCALE GENOMIC DNA]</scope>
    <source>
        <strain evidence="2">AS23ysBPME_34</strain>
    </source>
</reference>
<dbReference type="Pfam" id="PF01636">
    <property type="entry name" value="APH"/>
    <property type="match status" value="1"/>
</dbReference>
<proteinExistence type="predicted"/>
<protein>
    <submittedName>
        <fullName evidence="2">Phosphotransferase family protein</fullName>
    </submittedName>
</protein>
<dbReference type="InterPro" id="IPR011009">
    <property type="entry name" value="Kinase-like_dom_sf"/>
</dbReference>
<dbReference type="PANTHER" id="PTHR40086:SF1">
    <property type="entry name" value="CELL CYCLE REGULATOR CCRZ"/>
    <property type="match status" value="1"/>
</dbReference>
<name>A0A7X8C2X8_9LACT</name>
<dbReference type="GO" id="GO:0016740">
    <property type="term" value="F:transferase activity"/>
    <property type="evidence" value="ECO:0007669"/>
    <property type="project" value="UniProtKB-KW"/>
</dbReference>